<evidence type="ECO:0000256" key="4">
    <source>
        <dbReference type="ARBA" id="ARBA00022840"/>
    </source>
</evidence>
<dbReference type="GO" id="GO:0016887">
    <property type="term" value="F:ATP hydrolysis activity"/>
    <property type="evidence" value="ECO:0007669"/>
    <property type="project" value="InterPro"/>
</dbReference>
<dbReference type="PANTHER" id="PTHR42711">
    <property type="entry name" value="ABC TRANSPORTER ATP-BINDING PROTEIN"/>
    <property type="match status" value="1"/>
</dbReference>
<dbReference type="InterPro" id="IPR003593">
    <property type="entry name" value="AAA+_ATPase"/>
</dbReference>
<dbReference type="CDD" id="cd03230">
    <property type="entry name" value="ABC_DR_subfamily_A"/>
    <property type="match status" value="1"/>
</dbReference>
<dbReference type="InterPro" id="IPR003439">
    <property type="entry name" value="ABC_transporter-like_ATP-bd"/>
</dbReference>
<dbReference type="Gene3D" id="3.40.50.300">
    <property type="entry name" value="P-loop containing nucleotide triphosphate hydrolases"/>
    <property type="match status" value="1"/>
</dbReference>
<evidence type="ECO:0000256" key="3">
    <source>
        <dbReference type="ARBA" id="ARBA00022741"/>
    </source>
</evidence>
<dbReference type="Proteomes" id="UP000184114">
    <property type="component" value="Unassembled WGS sequence"/>
</dbReference>
<feature type="domain" description="ABC transporter" evidence="5">
    <location>
        <begin position="2"/>
        <end position="227"/>
    </location>
</feature>
<evidence type="ECO:0000256" key="1">
    <source>
        <dbReference type="ARBA" id="ARBA00005417"/>
    </source>
</evidence>
<dbReference type="InterPro" id="IPR027417">
    <property type="entry name" value="P-loop_NTPase"/>
</dbReference>
<dbReference type="InterPro" id="IPR050763">
    <property type="entry name" value="ABC_transporter_ATP-binding"/>
</dbReference>
<dbReference type="GO" id="GO:0005524">
    <property type="term" value="F:ATP binding"/>
    <property type="evidence" value="ECO:0007669"/>
    <property type="project" value="UniProtKB-KW"/>
</dbReference>
<evidence type="ECO:0000256" key="2">
    <source>
        <dbReference type="ARBA" id="ARBA00022448"/>
    </source>
</evidence>
<keyword evidence="2" id="KW-0813">Transport</keyword>
<dbReference type="GeneID" id="90994225"/>
<accession>A0A1M4W985</accession>
<proteinExistence type="inferred from homology"/>
<keyword evidence="7" id="KW-1185">Reference proteome</keyword>
<gene>
    <name evidence="6" type="ORF">SAMN02745784_01807</name>
</gene>
<evidence type="ECO:0000313" key="7">
    <source>
        <dbReference type="Proteomes" id="UP000184114"/>
    </source>
</evidence>
<organism evidence="6 7">
    <name type="scientific">Tissierella praeacuta DSM 18095</name>
    <dbReference type="NCBI Taxonomy" id="1123404"/>
    <lineage>
        <taxon>Bacteria</taxon>
        <taxon>Bacillati</taxon>
        <taxon>Bacillota</taxon>
        <taxon>Tissierellia</taxon>
        <taxon>Tissierellales</taxon>
        <taxon>Tissierellaceae</taxon>
        <taxon>Tissierella</taxon>
    </lineage>
</organism>
<protein>
    <submittedName>
        <fullName evidence="6">ABC-2 type transport system ATP-binding protein</fullName>
    </submittedName>
</protein>
<sequence length="297" mass="33996">MIEVIGVNKVFNGFKALDNVNMSIKKGTIHGIIGENGAGKTTLLQMLSGVYQVEEGKILIDGEEVYDNRKVKEKIGYVADRNQYFKDYKIKELLDFYSGIYKDFSTDDFYNYNEIFNLKLDKKVRQLSKGMQMRLALMLNLSINPEVLILDEPTSGLDAIIKKDLLDILINQVHEKENTVVISSHHIGELEKICDEVTILHKGKVKYQSNIDEIKESVKKLQVIFKKDVEKELEKIDSIINIEKIGSVYYLIIDNYGEEVLSDLNNLGAELIENVGISLEEIFIYTNKKIDRSEICE</sequence>
<dbReference type="STRING" id="1123404.SAMN02745784_01807"/>
<dbReference type="PANTHER" id="PTHR42711:SF5">
    <property type="entry name" value="ABC TRANSPORTER ATP-BINDING PROTEIN NATA"/>
    <property type="match status" value="1"/>
</dbReference>
<dbReference type="SMART" id="SM00382">
    <property type="entry name" value="AAA"/>
    <property type="match status" value="1"/>
</dbReference>
<dbReference type="Pfam" id="PF00005">
    <property type="entry name" value="ABC_tran"/>
    <property type="match status" value="1"/>
</dbReference>
<dbReference type="EMBL" id="FQTY01000006">
    <property type="protein sequence ID" value="SHE77796.1"/>
    <property type="molecule type" value="Genomic_DNA"/>
</dbReference>
<dbReference type="RefSeq" id="WP_072975590.1">
    <property type="nucleotide sequence ID" value="NZ_FQTY01000006.1"/>
</dbReference>
<dbReference type="SUPFAM" id="SSF52540">
    <property type="entry name" value="P-loop containing nucleoside triphosphate hydrolases"/>
    <property type="match status" value="1"/>
</dbReference>
<reference evidence="7" key="1">
    <citation type="submission" date="2016-11" db="EMBL/GenBank/DDBJ databases">
        <authorList>
            <person name="Varghese N."/>
            <person name="Submissions S."/>
        </authorList>
    </citation>
    <scope>NUCLEOTIDE SEQUENCE [LARGE SCALE GENOMIC DNA]</scope>
    <source>
        <strain evidence="7">DSM 18095</strain>
    </source>
</reference>
<comment type="similarity">
    <text evidence="1">Belongs to the ABC transporter superfamily.</text>
</comment>
<dbReference type="AlphaFoldDB" id="A0A1M4W985"/>
<evidence type="ECO:0000259" key="5">
    <source>
        <dbReference type="PROSITE" id="PS50893"/>
    </source>
</evidence>
<keyword evidence="4 6" id="KW-0067">ATP-binding</keyword>
<dbReference type="PROSITE" id="PS50893">
    <property type="entry name" value="ABC_TRANSPORTER_2"/>
    <property type="match status" value="1"/>
</dbReference>
<keyword evidence="3" id="KW-0547">Nucleotide-binding</keyword>
<evidence type="ECO:0000313" key="6">
    <source>
        <dbReference type="EMBL" id="SHE77796.1"/>
    </source>
</evidence>
<name>A0A1M4W985_9FIRM</name>